<evidence type="ECO:0000313" key="2">
    <source>
        <dbReference type="EMBL" id="JAP93061.1"/>
    </source>
</evidence>
<dbReference type="SUPFAM" id="SSF46785">
    <property type="entry name" value="Winged helix' DNA-binding domain"/>
    <property type="match status" value="1"/>
</dbReference>
<proteinExistence type="inferred from homology"/>
<organism evidence="2">
    <name type="scientific">Trepomonas sp. PC1</name>
    <dbReference type="NCBI Taxonomy" id="1076344"/>
    <lineage>
        <taxon>Eukaryota</taxon>
        <taxon>Metamonada</taxon>
        <taxon>Diplomonadida</taxon>
        <taxon>Hexamitidae</taxon>
        <taxon>Hexamitinae</taxon>
        <taxon>Trepomonas</taxon>
    </lineage>
</organism>
<accession>A0A146KC64</accession>
<dbReference type="EMBL" id="GDID01003545">
    <property type="protein sequence ID" value="JAP93061.1"/>
    <property type="molecule type" value="Transcribed_RNA"/>
</dbReference>
<dbReference type="InterPro" id="IPR016689">
    <property type="entry name" value="ESCRT-2_cplx_Snf8"/>
</dbReference>
<dbReference type="GO" id="GO:0000814">
    <property type="term" value="C:ESCRT II complex"/>
    <property type="evidence" value="ECO:0007669"/>
    <property type="project" value="InterPro"/>
</dbReference>
<name>A0A146KC64_9EUKA</name>
<dbReference type="PANTHER" id="PTHR12806:SF0">
    <property type="entry name" value="VACUOLAR-SORTING PROTEIN SNF8"/>
    <property type="match status" value="1"/>
</dbReference>
<dbReference type="GO" id="GO:0043328">
    <property type="term" value="P:protein transport to vacuole involved in ubiquitin-dependent protein catabolic process via the multivesicular body sorting pathway"/>
    <property type="evidence" value="ECO:0007669"/>
    <property type="project" value="TreeGrafter"/>
</dbReference>
<dbReference type="Pfam" id="PF04157">
    <property type="entry name" value="EAP30"/>
    <property type="match status" value="1"/>
</dbReference>
<dbReference type="InterPro" id="IPR040608">
    <property type="entry name" value="Snf8/Vps36"/>
</dbReference>
<gene>
    <name evidence="2" type="ORF">TPC1_14789</name>
</gene>
<dbReference type="Gene3D" id="6.10.140.180">
    <property type="match status" value="1"/>
</dbReference>
<sequence length="223" mass="25949">IAARNKLNQTHQNDQNTYFTKTTQLFQKFQSQLENFASENMHKIDKDPDLRNQFSELCKELGVDPLSSASSIFSKMMGNYYYQLATKLLDYCDSRSNLIDLQSYISEFNQKLHQKNKINREDILKTIQIINQLSPGFEIIHMNGREFIKFNDDKGDEVIDGIMSYLQNSNRNSFYKKDLLNTGFKIDQIEVAVDKLINQSKVAVDLQTEGGWKEPLYYVLSLM</sequence>
<comment type="similarity">
    <text evidence="1">Belongs to the SNF8 family.</text>
</comment>
<protein>
    <submittedName>
        <fullName evidence="2">EAP30/Vps36 family protein</fullName>
    </submittedName>
</protein>
<dbReference type="AlphaFoldDB" id="A0A146KC64"/>
<dbReference type="InterPro" id="IPR036390">
    <property type="entry name" value="WH_DNA-bd_sf"/>
</dbReference>
<dbReference type="InterPro" id="IPR036388">
    <property type="entry name" value="WH-like_DNA-bd_sf"/>
</dbReference>
<evidence type="ECO:0000256" key="1">
    <source>
        <dbReference type="ARBA" id="ARBA00009834"/>
    </source>
</evidence>
<reference evidence="2" key="1">
    <citation type="submission" date="2015-07" db="EMBL/GenBank/DDBJ databases">
        <title>Adaptation to a free-living lifestyle via gene acquisitions in the diplomonad Trepomonas sp. PC1.</title>
        <authorList>
            <person name="Xu F."/>
            <person name="Jerlstrom-Hultqvist J."/>
            <person name="Kolisko M."/>
            <person name="Simpson A.G.B."/>
            <person name="Roger A.J."/>
            <person name="Svard S.G."/>
            <person name="Andersson J.O."/>
        </authorList>
    </citation>
    <scope>NUCLEOTIDE SEQUENCE</scope>
    <source>
        <strain evidence="2">PC1</strain>
    </source>
</reference>
<dbReference type="Gene3D" id="1.10.10.10">
    <property type="entry name" value="Winged helix-like DNA-binding domain superfamily/Winged helix DNA-binding domain"/>
    <property type="match status" value="1"/>
</dbReference>
<dbReference type="PANTHER" id="PTHR12806">
    <property type="entry name" value="EAP30 SUBUNIT OF ELL COMPLEX"/>
    <property type="match status" value="1"/>
</dbReference>
<feature type="non-terminal residue" evidence="2">
    <location>
        <position position="1"/>
    </location>
</feature>